<dbReference type="PANTHER" id="PTHR46577:SF2">
    <property type="entry name" value="TRANSCRIPTIONAL REGULATORY PROTEIN"/>
    <property type="match status" value="1"/>
</dbReference>
<dbReference type="InterPro" id="IPR015424">
    <property type="entry name" value="PyrdxlP-dep_Trfase"/>
</dbReference>
<evidence type="ECO:0000313" key="9">
    <source>
        <dbReference type="Proteomes" id="UP001195660"/>
    </source>
</evidence>
<evidence type="ECO:0000256" key="4">
    <source>
        <dbReference type="ARBA" id="ARBA00023015"/>
    </source>
</evidence>
<evidence type="ECO:0000256" key="6">
    <source>
        <dbReference type="ARBA" id="ARBA00023163"/>
    </source>
</evidence>
<dbReference type="CDD" id="cd07377">
    <property type="entry name" value="WHTH_GntR"/>
    <property type="match status" value="1"/>
</dbReference>
<comment type="caution">
    <text evidence="8">The sequence shown here is derived from an EMBL/GenBank/DDBJ whole genome shotgun (WGS) entry which is preliminary data.</text>
</comment>
<keyword evidence="8" id="KW-0032">Aminotransferase</keyword>
<evidence type="ECO:0000256" key="1">
    <source>
        <dbReference type="ARBA" id="ARBA00005384"/>
    </source>
</evidence>
<protein>
    <recommendedName>
        <fullName evidence="2">Putative 8-amino-7-oxononanoate synthase</fullName>
    </recommendedName>
</protein>
<proteinExistence type="inferred from homology"/>
<dbReference type="Gene3D" id="3.40.640.10">
    <property type="entry name" value="Type I PLP-dependent aspartate aminotransferase-like (Major domain)"/>
    <property type="match status" value="1"/>
</dbReference>
<keyword evidence="5" id="KW-0238">DNA-binding</keyword>
<dbReference type="InterPro" id="IPR004839">
    <property type="entry name" value="Aminotransferase_I/II_large"/>
</dbReference>
<name>A0ABS2CBG2_9NEIS</name>
<dbReference type="GO" id="GO:0008483">
    <property type="term" value="F:transaminase activity"/>
    <property type="evidence" value="ECO:0007669"/>
    <property type="project" value="UniProtKB-KW"/>
</dbReference>
<evidence type="ECO:0000313" key="8">
    <source>
        <dbReference type="EMBL" id="MBM5570788.1"/>
    </source>
</evidence>
<dbReference type="Gene3D" id="1.10.10.10">
    <property type="entry name" value="Winged helix-like DNA-binding domain superfamily/Winged helix DNA-binding domain"/>
    <property type="match status" value="1"/>
</dbReference>
<dbReference type="SUPFAM" id="SSF46785">
    <property type="entry name" value="Winged helix' DNA-binding domain"/>
    <property type="match status" value="1"/>
</dbReference>
<keyword evidence="4" id="KW-0805">Transcription regulation</keyword>
<evidence type="ECO:0000256" key="5">
    <source>
        <dbReference type="ARBA" id="ARBA00023125"/>
    </source>
</evidence>
<dbReference type="EMBL" id="WOFE01000001">
    <property type="protein sequence ID" value="MBM5570788.1"/>
    <property type="molecule type" value="Genomic_DNA"/>
</dbReference>
<keyword evidence="9" id="KW-1185">Reference proteome</keyword>
<dbReference type="SMART" id="SM00345">
    <property type="entry name" value="HTH_GNTR"/>
    <property type="match status" value="1"/>
</dbReference>
<keyword evidence="3" id="KW-0663">Pyridoxal phosphate</keyword>
<dbReference type="InterPro" id="IPR036388">
    <property type="entry name" value="WH-like_DNA-bd_sf"/>
</dbReference>
<organism evidence="8 9">
    <name type="scientific">Deefgea chitinilytica</name>
    <dbReference type="NCBI Taxonomy" id="570276"/>
    <lineage>
        <taxon>Bacteria</taxon>
        <taxon>Pseudomonadati</taxon>
        <taxon>Pseudomonadota</taxon>
        <taxon>Betaproteobacteria</taxon>
        <taxon>Neisseriales</taxon>
        <taxon>Chitinibacteraceae</taxon>
        <taxon>Deefgea</taxon>
    </lineage>
</organism>
<reference evidence="8 9" key="1">
    <citation type="submission" date="2019-11" db="EMBL/GenBank/DDBJ databases">
        <title>Novel Deefgea species.</title>
        <authorList>
            <person name="Han J.-H."/>
        </authorList>
    </citation>
    <scope>NUCLEOTIDE SEQUENCE [LARGE SCALE GENOMIC DNA]</scope>
    <source>
        <strain evidence="8 9">LMG 24817</strain>
    </source>
</reference>
<dbReference type="InterPro" id="IPR036390">
    <property type="entry name" value="WH_DNA-bd_sf"/>
</dbReference>
<evidence type="ECO:0000256" key="2">
    <source>
        <dbReference type="ARBA" id="ARBA00021531"/>
    </source>
</evidence>
<evidence type="ECO:0000259" key="7">
    <source>
        <dbReference type="PROSITE" id="PS50949"/>
    </source>
</evidence>
<dbReference type="InterPro" id="IPR051446">
    <property type="entry name" value="HTH_trans_reg/aminotransferase"/>
</dbReference>
<dbReference type="Proteomes" id="UP001195660">
    <property type="component" value="Unassembled WGS sequence"/>
</dbReference>
<feature type="domain" description="HTH gntR-type" evidence="7">
    <location>
        <begin position="15"/>
        <end position="83"/>
    </location>
</feature>
<dbReference type="RefSeq" id="WP_203570064.1">
    <property type="nucleotide sequence ID" value="NZ_WOFE01000001.1"/>
</dbReference>
<dbReference type="PANTHER" id="PTHR46577">
    <property type="entry name" value="HTH-TYPE TRANSCRIPTIONAL REGULATORY PROTEIN GABR"/>
    <property type="match status" value="1"/>
</dbReference>
<accession>A0ABS2CBG2</accession>
<dbReference type="InterPro" id="IPR015421">
    <property type="entry name" value="PyrdxlP-dep_Trfase_major"/>
</dbReference>
<dbReference type="SUPFAM" id="SSF53383">
    <property type="entry name" value="PLP-dependent transferases"/>
    <property type="match status" value="1"/>
</dbReference>
<dbReference type="Gene3D" id="3.90.1150.10">
    <property type="entry name" value="Aspartate Aminotransferase, domain 1"/>
    <property type="match status" value="1"/>
</dbReference>
<comment type="similarity">
    <text evidence="1">In the C-terminal section; belongs to the class-I pyridoxal-phosphate-dependent aminotransferase family.</text>
</comment>
<dbReference type="InterPro" id="IPR015422">
    <property type="entry name" value="PyrdxlP-dep_Trfase_small"/>
</dbReference>
<keyword evidence="6" id="KW-0804">Transcription</keyword>
<sequence length="496" mass="55642">MTDLVNAENLRKKTDTLYYQLAEELAQAIQAGLLRSGEKLPSIRKLSSERQLSLSTIMEAYRELEDRGLVEARPQSGFYVRAIRSLASPELTKPPQRPSHVVIDPLLTPSALSHINDVKVDFGLAILSPKLFPNQQIQRILSQITRNDPDIIANYGESHGDIELRRQIARRSLTWGGQVEADDVLITHGAIEGLNLCLRAVTKPGDVVAIESPAYFGLLQILESFKLKALELPTHPKTGISIEALELASRNGDIKACVLLPNYSNPCGSLMPDENKRRLVQLLDQRNIPLIEDDIYGEFYYQGDRPRPAKAYDQTGNVMLIASFTKLLAPAFRIGWVLGGRWQKEIEQLKFINTFSTSLVLQRTIAHFLESGGYDHHLRRLRKNCAEQVNDAIDAIQRFFPADTRLTVPQGGYVLWVELNSQIETLQLLQLALAEGISFTPGVMFSPSKSYHNCLRVCCGEPWTVRHERAIERLGQLAQQLLQQAQSTAEHPAKVI</sequence>
<keyword evidence="8" id="KW-0808">Transferase</keyword>
<dbReference type="PROSITE" id="PS50949">
    <property type="entry name" value="HTH_GNTR"/>
    <property type="match status" value="1"/>
</dbReference>
<dbReference type="CDD" id="cd00609">
    <property type="entry name" value="AAT_like"/>
    <property type="match status" value="1"/>
</dbReference>
<dbReference type="Pfam" id="PF00392">
    <property type="entry name" value="GntR"/>
    <property type="match status" value="1"/>
</dbReference>
<dbReference type="Pfam" id="PF00155">
    <property type="entry name" value="Aminotran_1_2"/>
    <property type="match status" value="1"/>
</dbReference>
<dbReference type="InterPro" id="IPR000524">
    <property type="entry name" value="Tscrpt_reg_HTH_GntR"/>
</dbReference>
<evidence type="ECO:0000256" key="3">
    <source>
        <dbReference type="ARBA" id="ARBA00022898"/>
    </source>
</evidence>
<gene>
    <name evidence="8" type="ORF">GM173_04235</name>
</gene>